<feature type="transmembrane region" description="Helical" evidence="1">
    <location>
        <begin position="514"/>
        <end position="530"/>
    </location>
</feature>
<dbReference type="PANTHER" id="PTHR16214">
    <property type="entry name" value="TRANSMEMBRANE PROTEIN 260"/>
    <property type="match status" value="1"/>
</dbReference>
<dbReference type="Pfam" id="PF11028">
    <property type="entry name" value="TMEM260-like"/>
    <property type="match status" value="1"/>
</dbReference>
<dbReference type="AlphaFoldDB" id="A0AAN3DA44"/>
<keyword evidence="1" id="KW-0472">Membrane</keyword>
<feature type="transmembrane region" description="Helical" evidence="1">
    <location>
        <begin position="277"/>
        <end position="298"/>
    </location>
</feature>
<keyword evidence="1" id="KW-0812">Transmembrane</keyword>
<proteinExistence type="predicted"/>
<evidence type="ECO:0000256" key="1">
    <source>
        <dbReference type="SAM" id="Phobius"/>
    </source>
</evidence>
<feature type="transmembrane region" description="Helical" evidence="1">
    <location>
        <begin position="310"/>
        <end position="328"/>
    </location>
</feature>
<dbReference type="InterPro" id="IPR052724">
    <property type="entry name" value="GT117_domain-containing"/>
</dbReference>
<evidence type="ECO:0000313" key="3">
    <source>
        <dbReference type="Proteomes" id="UP000005475"/>
    </source>
</evidence>
<feature type="transmembrane region" description="Helical" evidence="1">
    <location>
        <begin position="196"/>
        <end position="226"/>
    </location>
</feature>
<evidence type="ECO:0008006" key="4">
    <source>
        <dbReference type="Google" id="ProtNLM"/>
    </source>
</evidence>
<protein>
    <recommendedName>
        <fullName evidence="4">DUF2723 domain-containing protein</fullName>
    </recommendedName>
</protein>
<sequence length="1063" mass="122547">MPILAVCPVTLQIKKYRTMSNLLFKRWNDFGGWLVFLIAAFVYGMTIEPTASFWDCPEFISCAEKLQVGHPPGAPFYMLVGNLFTQFASDASQVSGMVNFLNALLSAGCILFLFWSITRLVRALLVGDERKLSVMDVIIILGAGFVGALAYTFSDTFWFSAVEGEVYAFSSFLTALVFWMILRWQDEADSVSGDRWIILIAYIIGLSIGVHLLNLLCIPAIVLVFYYQKYQTLSLKGVIGAIALSGILIVLILFVYIPGMADVGGWFELFFVNVMGLPFQSGLIVFLGLVLFLLIGAIYRFRKRIVNTGLWCLLMLTIGYTTYAVILIRANANTPLNENAPDTIFTLKSYLNREQYESAPLLYGRTYASEPEYVPEGDYYKVKTEKGSAIYRPDKKEGKYKIIRYKEDVCYTQNMLFPRMWNDRSAASYKGWSGGGANEAPTQKENLTYFITYQLNYMYWRYFLWNFVGRQNDIQGSGEPEHGNWITGISWLDNLRLGDQKLLPESLRENKGHNVFYGLPLLLGLLGIYWQWTRGKKGKQQFSVLFFLFFMTGLAIVLYLNQTPGQPRERDYAYAGSFYAFAIWIGMGAAGCCDMLRRKQAKILPVGLLMLLCLFVPIQMASQTWDDHDRSNRYTCRDFGANYLMTLPDKGNPIIFCEGDNDTFPLWYNQDTEEVRRDVRICNLSYAQTDWYIYQQQCPLYDAPGLPISWDQNQYQEGKNEYVAVRPELKKQIEALYQKHPEEARDSFGNDPYEIKNILKYWVFAEKQEFHVIPTDTINIYIDKDAVLRSGMMLPEAIRHLKGEELRDAIPDKLSISLKNIRLLTKVDLLMLEILANCNWERPLYMAISVGNSSKLKFDDYFVQEGLAFRFTPFNYKEWGDVEEGNGYAIDTEKLYENVMNRYKYGGLDTPGLYLDETTLRICYSHRRLFAQLAKELVKQGDDIRARKVLEYAGQAIPAYNVPEVYESGSYDIATAYASIGETQKATDLLNHLIAESENYIDWAFSLGDNRIGMVQQDCLYRFWQWNQCNELLKSMDKERYEQSNQQFEKKYMRFTQLMNYHN</sequence>
<evidence type="ECO:0000313" key="2">
    <source>
        <dbReference type="EMBL" id="EDO13582.1"/>
    </source>
</evidence>
<accession>A0AAN3DA44</accession>
<feature type="transmembrane region" description="Helical" evidence="1">
    <location>
        <begin position="542"/>
        <end position="560"/>
    </location>
</feature>
<reference evidence="3" key="2">
    <citation type="submission" date="2007-04" db="EMBL/GenBank/DDBJ databases">
        <title>Draft genome sequence of Bacteroides ovatus (ATCC 8483).</title>
        <authorList>
            <person name="Sudarsanam P."/>
            <person name="Ley R."/>
            <person name="Guruge J."/>
            <person name="Turnbaugh P.J."/>
            <person name="Mahowald M."/>
            <person name="Liep D."/>
            <person name="Gordon J."/>
        </authorList>
    </citation>
    <scope>NUCLEOTIDE SEQUENCE [LARGE SCALE GENOMIC DNA]</scope>
    <source>
        <strain evidence="3">ATCC 8483 / DSM 1896 / JCM 5824 / BCRC 10623 / CCUG 4943 / NCTC 11153</strain>
    </source>
</reference>
<dbReference type="InterPro" id="IPR021280">
    <property type="entry name" value="TMEM260-like"/>
</dbReference>
<gene>
    <name evidence="2" type="ORF">BACOVA_00775</name>
</gene>
<name>A0AAN3DA44_BACO1</name>
<feature type="transmembrane region" description="Helical" evidence="1">
    <location>
        <begin position="97"/>
        <end position="117"/>
    </location>
</feature>
<feature type="transmembrane region" description="Helical" evidence="1">
    <location>
        <begin position="572"/>
        <end position="591"/>
    </location>
</feature>
<dbReference type="Proteomes" id="UP000005475">
    <property type="component" value="Unassembled WGS sequence"/>
</dbReference>
<feature type="transmembrane region" description="Helical" evidence="1">
    <location>
        <begin position="166"/>
        <end position="184"/>
    </location>
</feature>
<dbReference type="PANTHER" id="PTHR16214:SF3">
    <property type="entry name" value="TRANSMEMBRANE PROTEIN 260"/>
    <property type="match status" value="1"/>
</dbReference>
<reference evidence="2 3" key="1">
    <citation type="submission" date="2007-03" db="EMBL/GenBank/DDBJ databases">
        <authorList>
            <person name="Fulton L."/>
            <person name="Clifton S."/>
            <person name="Fulton B."/>
            <person name="Xu J."/>
            <person name="Minx P."/>
            <person name="Pepin K.H."/>
            <person name="Johnson M."/>
            <person name="Thiruvilangam P."/>
            <person name="Bhonagiri V."/>
            <person name="Nash W.E."/>
            <person name="Mardis E.R."/>
            <person name="Wilson R.K."/>
        </authorList>
    </citation>
    <scope>NUCLEOTIDE SEQUENCE [LARGE SCALE GENOMIC DNA]</scope>
    <source>
        <strain evidence="3">ATCC 8483 / DSM 1896 / JCM 5824 / BCRC 10623 / CCUG 4943 / NCTC 11153</strain>
    </source>
</reference>
<keyword evidence="1" id="KW-1133">Transmembrane helix</keyword>
<comment type="caution">
    <text evidence="2">The sequence shown here is derived from an EMBL/GenBank/DDBJ whole genome shotgun (WGS) entry which is preliminary data.</text>
</comment>
<dbReference type="EMBL" id="AAXF02000037">
    <property type="protein sequence ID" value="EDO13582.1"/>
    <property type="molecule type" value="Genomic_DNA"/>
</dbReference>
<feature type="transmembrane region" description="Helical" evidence="1">
    <location>
        <begin position="137"/>
        <end position="154"/>
    </location>
</feature>
<organism evidence="2 3">
    <name type="scientific">Bacteroides ovatus (strain ATCC 8483 / DSM 1896 / JCM 5824 / BCRC 10623 / CCUG 4943 / NCTC 11153)</name>
    <dbReference type="NCBI Taxonomy" id="411476"/>
    <lineage>
        <taxon>Bacteria</taxon>
        <taxon>Pseudomonadati</taxon>
        <taxon>Bacteroidota</taxon>
        <taxon>Bacteroidia</taxon>
        <taxon>Bacteroidales</taxon>
        <taxon>Bacteroidaceae</taxon>
        <taxon>Bacteroides</taxon>
    </lineage>
</organism>
<feature type="transmembrane region" description="Helical" evidence="1">
    <location>
        <begin position="603"/>
        <end position="622"/>
    </location>
</feature>
<feature type="transmembrane region" description="Helical" evidence="1">
    <location>
        <begin position="238"/>
        <end position="257"/>
    </location>
</feature>
<feature type="transmembrane region" description="Helical" evidence="1">
    <location>
        <begin position="30"/>
        <end position="47"/>
    </location>
</feature>